<sequence>MAKQKKRADGRYCKNVTIGRNEDGSLKRKMVYANTQKELDIKVADLLLQADKGIIIDDKNKTVDVWADEWLKTYTTHLKKNTVHNHRVIVNKHIKPNFKGIRLKDLKQYQVQSVLNSLEGKTVPFRFLITFNKILDAAVENDYIVKNIAATLQAPEYDTEEVQPITNEQIKITEDTDFLLHDICVSLIYSGMRISELINLVWPDVHLKKNEIKIHGDVKTPHSNRVIPIFEPFKKILDELSKTRIKNIDPKKDYVFLKDGEKCKLNDLSNMRYKCFDDVGFEFTFHQLRHTFITICYNAGVDVKQTQEWAGHANFNTTMDIYTHLSEQNKKDNTNKINEYLKSI</sequence>
<keyword evidence="4" id="KW-0233">DNA recombination</keyword>
<comment type="similarity">
    <text evidence="1">Belongs to the 'phage' integrase family.</text>
</comment>
<evidence type="ECO:0000259" key="5">
    <source>
        <dbReference type="PROSITE" id="PS51898"/>
    </source>
</evidence>
<dbReference type="InterPro" id="IPR004107">
    <property type="entry name" value="Integrase_SAM-like_N"/>
</dbReference>
<dbReference type="PANTHER" id="PTHR30349">
    <property type="entry name" value="PHAGE INTEGRASE-RELATED"/>
    <property type="match status" value="1"/>
</dbReference>
<feature type="domain" description="Core-binding (CB)" evidence="6">
    <location>
        <begin position="61"/>
        <end position="139"/>
    </location>
</feature>
<keyword evidence="3" id="KW-0238">DNA-binding</keyword>
<proteinExistence type="inferred from homology"/>
<dbReference type="InterPro" id="IPR010998">
    <property type="entry name" value="Integrase_recombinase_N"/>
</dbReference>
<accession>A0A644YVU6</accession>
<dbReference type="Gene3D" id="1.10.443.10">
    <property type="entry name" value="Intergrase catalytic core"/>
    <property type="match status" value="1"/>
</dbReference>
<dbReference type="Pfam" id="PF00589">
    <property type="entry name" value="Phage_integrase"/>
    <property type="match status" value="1"/>
</dbReference>
<dbReference type="Pfam" id="PF14659">
    <property type="entry name" value="Phage_int_SAM_3"/>
    <property type="match status" value="1"/>
</dbReference>
<dbReference type="InterPro" id="IPR044068">
    <property type="entry name" value="CB"/>
</dbReference>
<dbReference type="AlphaFoldDB" id="A0A644YVU6"/>
<dbReference type="PROSITE" id="PS51898">
    <property type="entry name" value="TYR_RECOMBINASE"/>
    <property type="match status" value="1"/>
</dbReference>
<feature type="domain" description="Tyr recombinase" evidence="5">
    <location>
        <begin position="160"/>
        <end position="335"/>
    </location>
</feature>
<dbReference type="PANTHER" id="PTHR30349:SF64">
    <property type="entry name" value="PROPHAGE INTEGRASE INTD-RELATED"/>
    <property type="match status" value="1"/>
</dbReference>
<dbReference type="PROSITE" id="PS51900">
    <property type="entry name" value="CB"/>
    <property type="match status" value="1"/>
</dbReference>
<dbReference type="InterPro" id="IPR013762">
    <property type="entry name" value="Integrase-like_cat_sf"/>
</dbReference>
<reference evidence="7" key="1">
    <citation type="submission" date="2019-08" db="EMBL/GenBank/DDBJ databases">
        <authorList>
            <person name="Kucharzyk K."/>
            <person name="Murdoch R.W."/>
            <person name="Higgins S."/>
            <person name="Loffler F."/>
        </authorList>
    </citation>
    <scope>NUCLEOTIDE SEQUENCE</scope>
</reference>
<dbReference type="SUPFAM" id="SSF56349">
    <property type="entry name" value="DNA breaking-rejoining enzymes"/>
    <property type="match status" value="1"/>
</dbReference>
<gene>
    <name evidence="7" type="primary">xerC_129</name>
    <name evidence="7" type="ORF">SDC9_79011</name>
</gene>
<dbReference type="EMBL" id="VSSQ01006365">
    <property type="protein sequence ID" value="MPM32449.1"/>
    <property type="molecule type" value="Genomic_DNA"/>
</dbReference>
<dbReference type="GO" id="GO:0003677">
    <property type="term" value="F:DNA binding"/>
    <property type="evidence" value="ECO:0007669"/>
    <property type="project" value="UniProtKB-KW"/>
</dbReference>
<dbReference type="GO" id="GO:0006310">
    <property type="term" value="P:DNA recombination"/>
    <property type="evidence" value="ECO:0007669"/>
    <property type="project" value="UniProtKB-KW"/>
</dbReference>
<evidence type="ECO:0000256" key="4">
    <source>
        <dbReference type="ARBA" id="ARBA00023172"/>
    </source>
</evidence>
<evidence type="ECO:0000259" key="6">
    <source>
        <dbReference type="PROSITE" id="PS51900"/>
    </source>
</evidence>
<dbReference type="InterPro" id="IPR011010">
    <property type="entry name" value="DNA_brk_join_enz"/>
</dbReference>
<evidence type="ECO:0000313" key="7">
    <source>
        <dbReference type="EMBL" id="MPM32449.1"/>
    </source>
</evidence>
<evidence type="ECO:0000256" key="1">
    <source>
        <dbReference type="ARBA" id="ARBA00008857"/>
    </source>
</evidence>
<dbReference type="InterPro" id="IPR002104">
    <property type="entry name" value="Integrase_catalytic"/>
</dbReference>
<dbReference type="InterPro" id="IPR050090">
    <property type="entry name" value="Tyrosine_recombinase_XerCD"/>
</dbReference>
<dbReference type="GO" id="GO:0015074">
    <property type="term" value="P:DNA integration"/>
    <property type="evidence" value="ECO:0007669"/>
    <property type="project" value="UniProtKB-KW"/>
</dbReference>
<evidence type="ECO:0000256" key="3">
    <source>
        <dbReference type="ARBA" id="ARBA00023125"/>
    </source>
</evidence>
<organism evidence="7">
    <name type="scientific">bioreactor metagenome</name>
    <dbReference type="NCBI Taxonomy" id="1076179"/>
    <lineage>
        <taxon>unclassified sequences</taxon>
        <taxon>metagenomes</taxon>
        <taxon>ecological metagenomes</taxon>
    </lineage>
</organism>
<comment type="caution">
    <text evidence="7">The sequence shown here is derived from an EMBL/GenBank/DDBJ whole genome shotgun (WGS) entry which is preliminary data.</text>
</comment>
<evidence type="ECO:0000256" key="2">
    <source>
        <dbReference type="ARBA" id="ARBA00022908"/>
    </source>
</evidence>
<dbReference type="CDD" id="cd01189">
    <property type="entry name" value="INT_ICEBs1_C_like"/>
    <property type="match status" value="1"/>
</dbReference>
<name>A0A644YVU6_9ZZZZ</name>
<protein>
    <submittedName>
        <fullName evidence="7">Tyrosine recombinase XerC</fullName>
    </submittedName>
</protein>
<dbReference type="Gene3D" id="1.10.150.130">
    <property type="match status" value="1"/>
</dbReference>
<keyword evidence="2" id="KW-0229">DNA integration</keyword>